<feature type="domain" description="STAS" evidence="1">
    <location>
        <begin position="15"/>
        <end position="104"/>
    </location>
</feature>
<keyword evidence="3" id="KW-1185">Reference proteome</keyword>
<proteinExistence type="predicted"/>
<accession>A0ABV8V402</accession>
<dbReference type="InterPro" id="IPR002645">
    <property type="entry name" value="STAS_dom"/>
</dbReference>
<reference evidence="3" key="1">
    <citation type="journal article" date="2019" name="Int. J. Syst. Evol. Microbiol.">
        <title>The Global Catalogue of Microorganisms (GCM) 10K type strain sequencing project: providing services to taxonomists for standard genome sequencing and annotation.</title>
        <authorList>
            <consortium name="The Broad Institute Genomics Platform"/>
            <consortium name="The Broad Institute Genome Sequencing Center for Infectious Disease"/>
            <person name="Wu L."/>
            <person name="Ma J."/>
        </authorList>
    </citation>
    <scope>NUCLEOTIDE SEQUENCE [LARGE SCALE GENOMIC DNA]</scope>
    <source>
        <strain evidence="3">CECT 8570</strain>
    </source>
</reference>
<dbReference type="Gene3D" id="3.30.750.24">
    <property type="entry name" value="STAS domain"/>
    <property type="match status" value="1"/>
</dbReference>
<dbReference type="EMBL" id="JBHSCX010000008">
    <property type="protein sequence ID" value="MFC4362646.1"/>
    <property type="molecule type" value="Genomic_DNA"/>
</dbReference>
<evidence type="ECO:0000313" key="3">
    <source>
        <dbReference type="Proteomes" id="UP001595840"/>
    </source>
</evidence>
<dbReference type="Pfam" id="PF01740">
    <property type="entry name" value="STAS"/>
    <property type="match status" value="1"/>
</dbReference>
<evidence type="ECO:0000259" key="1">
    <source>
        <dbReference type="PROSITE" id="PS50801"/>
    </source>
</evidence>
<comment type="caution">
    <text evidence="2">The sequence shown here is derived from an EMBL/GenBank/DDBJ whole genome shotgun (WGS) entry which is preliminary data.</text>
</comment>
<sequence>MTAEVTAECPFEHELVIRVVGRLGLNAHHDFRQAYMPHVRGLTKCEVNLKDCTGIDSSGMAILLILRDQAKLDLEQFSITHCNPDVYKVLGYANFDQIFTVKAL</sequence>
<dbReference type="InterPro" id="IPR036513">
    <property type="entry name" value="STAS_dom_sf"/>
</dbReference>
<dbReference type="CDD" id="cd07043">
    <property type="entry name" value="STAS_anti-anti-sigma_factors"/>
    <property type="match status" value="1"/>
</dbReference>
<dbReference type="RefSeq" id="WP_290259303.1">
    <property type="nucleotide sequence ID" value="NZ_JAUFQG010000004.1"/>
</dbReference>
<protein>
    <submittedName>
        <fullName evidence="2">STAS domain-containing protein</fullName>
    </submittedName>
</protein>
<name>A0ABV8V402_9GAMM</name>
<organism evidence="2 3">
    <name type="scientific">Simiduia curdlanivorans</name>
    <dbReference type="NCBI Taxonomy" id="1492769"/>
    <lineage>
        <taxon>Bacteria</taxon>
        <taxon>Pseudomonadati</taxon>
        <taxon>Pseudomonadota</taxon>
        <taxon>Gammaproteobacteria</taxon>
        <taxon>Cellvibrionales</taxon>
        <taxon>Cellvibrionaceae</taxon>
        <taxon>Simiduia</taxon>
    </lineage>
</organism>
<dbReference type="Proteomes" id="UP001595840">
    <property type="component" value="Unassembled WGS sequence"/>
</dbReference>
<dbReference type="SUPFAM" id="SSF52091">
    <property type="entry name" value="SpoIIaa-like"/>
    <property type="match status" value="1"/>
</dbReference>
<evidence type="ECO:0000313" key="2">
    <source>
        <dbReference type="EMBL" id="MFC4362646.1"/>
    </source>
</evidence>
<gene>
    <name evidence="2" type="ORF">ACFOX3_10050</name>
</gene>
<dbReference type="PROSITE" id="PS50801">
    <property type="entry name" value="STAS"/>
    <property type="match status" value="1"/>
</dbReference>